<feature type="compositionally biased region" description="Basic and acidic residues" evidence="1">
    <location>
        <begin position="23"/>
        <end position="40"/>
    </location>
</feature>
<dbReference type="AlphaFoldDB" id="A0AA38G9C3"/>
<feature type="non-terminal residue" evidence="2">
    <location>
        <position position="1"/>
    </location>
</feature>
<proteinExistence type="predicted"/>
<evidence type="ECO:0000256" key="1">
    <source>
        <dbReference type="SAM" id="MobiDB-lite"/>
    </source>
</evidence>
<feature type="non-terminal residue" evidence="2">
    <location>
        <position position="67"/>
    </location>
</feature>
<comment type="caution">
    <text evidence="2">The sequence shown here is derived from an EMBL/GenBank/DDBJ whole genome shotgun (WGS) entry which is preliminary data.</text>
</comment>
<keyword evidence="3" id="KW-1185">Reference proteome</keyword>
<evidence type="ECO:0000313" key="2">
    <source>
        <dbReference type="EMBL" id="KAH9319164.1"/>
    </source>
</evidence>
<dbReference type="Proteomes" id="UP000824469">
    <property type="component" value="Unassembled WGS sequence"/>
</dbReference>
<sequence>ISHGPSLEHCVCLRIVEEDRKCTRSHDRNDTRDPNFHEMGKPSPPEAYSSLGSVVKNCKSQTWQNPQ</sequence>
<organism evidence="2 3">
    <name type="scientific">Taxus chinensis</name>
    <name type="common">Chinese yew</name>
    <name type="synonym">Taxus wallichiana var. chinensis</name>
    <dbReference type="NCBI Taxonomy" id="29808"/>
    <lineage>
        <taxon>Eukaryota</taxon>
        <taxon>Viridiplantae</taxon>
        <taxon>Streptophyta</taxon>
        <taxon>Embryophyta</taxon>
        <taxon>Tracheophyta</taxon>
        <taxon>Spermatophyta</taxon>
        <taxon>Pinopsida</taxon>
        <taxon>Pinidae</taxon>
        <taxon>Conifers II</taxon>
        <taxon>Cupressales</taxon>
        <taxon>Taxaceae</taxon>
        <taxon>Taxus</taxon>
    </lineage>
</organism>
<protein>
    <submittedName>
        <fullName evidence="2">Uncharacterized protein</fullName>
    </submittedName>
</protein>
<evidence type="ECO:0000313" key="3">
    <source>
        <dbReference type="Proteomes" id="UP000824469"/>
    </source>
</evidence>
<feature type="region of interest" description="Disordered" evidence="1">
    <location>
        <begin position="23"/>
        <end position="51"/>
    </location>
</feature>
<reference evidence="2 3" key="1">
    <citation type="journal article" date="2021" name="Nat. Plants">
        <title>The Taxus genome provides insights into paclitaxel biosynthesis.</title>
        <authorList>
            <person name="Xiong X."/>
            <person name="Gou J."/>
            <person name="Liao Q."/>
            <person name="Li Y."/>
            <person name="Zhou Q."/>
            <person name="Bi G."/>
            <person name="Li C."/>
            <person name="Du R."/>
            <person name="Wang X."/>
            <person name="Sun T."/>
            <person name="Guo L."/>
            <person name="Liang H."/>
            <person name="Lu P."/>
            <person name="Wu Y."/>
            <person name="Zhang Z."/>
            <person name="Ro D.K."/>
            <person name="Shang Y."/>
            <person name="Huang S."/>
            <person name="Yan J."/>
        </authorList>
    </citation>
    <scope>NUCLEOTIDE SEQUENCE [LARGE SCALE GENOMIC DNA]</scope>
    <source>
        <strain evidence="2">Ta-2019</strain>
    </source>
</reference>
<name>A0AA38G9C3_TAXCH</name>
<gene>
    <name evidence="2" type="ORF">KI387_020933</name>
</gene>
<accession>A0AA38G9C3</accession>
<dbReference type="EMBL" id="JAHRHJ020000004">
    <property type="protein sequence ID" value="KAH9319164.1"/>
    <property type="molecule type" value="Genomic_DNA"/>
</dbReference>